<accession>A0A1I2HZQ9</accession>
<reference evidence="1 2" key="1">
    <citation type="submission" date="2016-10" db="EMBL/GenBank/DDBJ databases">
        <authorList>
            <person name="de Groot N.N."/>
        </authorList>
    </citation>
    <scope>NUCLEOTIDE SEQUENCE [LARGE SCALE GENOMIC DNA]</scope>
    <source>
        <strain evidence="1 2">CGMCC 4.3510</strain>
    </source>
</reference>
<proteinExistence type="predicted"/>
<evidence type="ECO:0000313" key="2">
    <source>
        <dbReference type="Proteomes" id="UP000199323"/>
    </source>
</evidence>
<sequence>MMRFRVQAGADAPTTVVFEPWGEEHVLAPGDHLEIVFPSGVDDDEITMGVEYAAGSVILHQEVIATVRVWDSAGREINLV</sequence>
<dbReference type="Proteomes" id="UP000199323">
    <property type="component" value="Unassembled WGS sequence"/>
</dbReference>
<dbReference type="OrthoDB" id="4301765at2"/>
<dbReference type="RefSeq" id="WP_093715069.1">
    <property type="nucleotide sequence ID" value="NZ_FONG01000012.1"/>
</dbReference>
<protein>
    <submittedName>
        <fullName evidence="1">Uncharacterized protein</fullName>
    </submittedName>
</protein>
<organism evidence="1 2">
    <name type="scientific">Actinacidiphila alni</name>
    <dbReference type="NCBI Taxonomy" id="380248"/>
    <lineage>
        <taxon>Bacteria</taxon>
        <taxon>Bacillati</taxon>
        <taxon>Actinomycetota</taxon>
        <taxon>Actinomycetes</taxon>
        <taxon>Kitasatosporales</taxon>
        <taxon>Streptomycetaceae</taxon>
        <taxon>Actinacidiphila</taxon>
    </lineage>
</organism>
<evidence type="ECO:0000313" key="1">
    <source>
        <dbReference type="EMBL" id="SFF34257.1"/>
    </source>
</evidence>
<gene>
    <name evidence="1" type="ORF">SAMN05216251_1122</name>
</gene>
<dbReference type="EMBL" id="FONG01000012">
    <property type="protein sequence ID" value="SFF34257.1"/>
    <property type="molecule type" value="Genomic_DNA"/>
</dbReference>
<dbReference type="AlphaFoldDB" id="A0A1I2HZQ9"/>
<name>A0A1I2HZQ9_9ACTN</name>
<keyword evidence="2" id="KW-1185">Reference proteome</keyword>